<keyword evidence="3" id="KW-1185">Reference proteome</keyword>
<dbReference type="EMBL" id="LJIJ01000057">
    <property type="protein sequence ID" value="ODN04040.1"/>
    <property type="molecule type" value="Genomic_DNA"/>
</dbReference>
<protein>
    <submittedName>
        <fullName evidence="2">Uncharacterized protein</fullName>
    </submittedName>
</protein>
<feature type="region of interest" description="Disordered" evidence="1">
    <location>
        <begin position="1"/>
        <end position="23"/>
    </location>
</feature>
<sequence>MKNSGPYASNYSPKAQDEAQSSRVTAVASQLKGIIEVRLKKQSPTTIKRLRVFPPSSVKIKSSSTSKSQKASVPRYSKVTPVATHRLRQIASAVVRQADLAKKATHT</sequence>
<proteinExistence type="predicted"/>
<evidence type="ECO:0000313" key="3">
    <source>
        <dbReference type="Proteomes" id="UP000094527"/>
    </source>
</evidence>
<feature type="region of interest" description="Disordered" evidence="1">
    <location>
        <begin position="57"/>
        <end position="79"/>
    </location>
</feature>
<accession>A0A1D2NFJ7</accession>
<reference evidence="2 3" key="1">
    <citation type="journal article" date="2016" name="Genome Biol. Evol.">
        <title>Gene Family Evolution Reflects Adaptation to Soil Environmental Stressors in the Genome of the Collembolan Orchesella cincta.</title>
        <authorList>
            <person name="Faddeeva-Vakhrusheva A."/>
            <person name="Derks M.F."/>
            <person name="Anvar S.Y."/>
            <person name="Agamennone V."/>
            <person name="Suring W."/>
            <person name="Smit S."/>
            <person name="van Straalen N.M."/>
            <person name="Roelofs D."/>
        </authorList>
    </citation>
    <scope>NUCLEOTIDE SEQUENCE [LARGE SCALE GENOMIC DNA]</scope>
    <source>
        <tissue evidence="2">Mixed pool</tissue>
    </source>
</reference>
<evidence type="ECO:0000313" key="2">
    <source>
        <dbReference type="EMBL" id="ODN04040.1"/>
    </source>
</evidence>
<feature type="compositionally biased region" description="Low complexity" evidence="1">
    <location>
        <begin position="57"/>
        <end position="72"/>
    </location>
</feature>
<evidence type="ECO:0000256" key="1">
    <source>
        <dbReference type="SAM" id="MobiDB-lite"/>
    </source>
</evidence>
<dbReference type="AlphaFoldDB" id="A0A1D2NFJ7"/>
<dbReference type="Proteomes" id="UP000094527">
    <property type="component" value="Unassembled WGS sequence"/>
</dbReference>
<comment type="caution">
    <text evidence="2">The sequence shown here is derived from an EMBL/GenBank/DDBJ whole genome shotgun (WGS) entry which is preliminary data.</text>
</comment>
<name>A0A1D2NFJ7_ORCCI</name>
<gene>
    <name evidence="2" type="ORF">Ocin01_02686</name>
</gene>
<organism evidence="2 3">
    <name type="scientific">Orchesella cincta</name>
    <name type="common">Springtail</name>
    <name type="synonym">Podura cincta</name>
    <dbReference type="NCBI Taxonomy" id="48709"/>
    <lineage>
        <taxon>Eukaryota</taxon>
        <taxon>Metazoa</taxon>
        <taxon>Ecdysozoa</taxon>
        <taxon>Arthropoda</taxon>
        <taxon>Hexapoda</taxon>
        <taxon>Collembola</taxon>
        <taxon>Entomobryomorpha</taxon>
        <taxon>Entomobryoidea</taxon>
        <taxon>Orchesellidae</taxon>
        <taxon>Orchesellinae</taxon>
        <taxon>Orchesella</taxon>
    </lineage>
</organism>